<sequence length="1362" mass="150890">MQHTSLTTSHDLPFADSAALPDAPLISQLKASQQHMIRLNDAIPRPSNVMRQHLDYWFRRTFPALAGSMTVHELSVRTLREEMIAPAQRTADDPATGKTVTDTRLLETLLLQVVAGRIDPRAFFRDLDDIEIVTHRDGTTAAPVALNERAAKDEIKRLISATPALYERLLTRALDEFWNKPADFSQDRKVGDWLADELARQLKAQADLHRLDTTLSPQMHQALTDYALSAPDAASRAQLAERVRPGVFSLGITPRRWGFSVPVSGAVALSRYDNASDSGHAVLYRPGQPLQLYDTLVALTAGLAQDGNAGDEVDIAPVTEHFLARLVTELRTGQKTAVRDAVLDGPATSEEITAWMNRVDAAADIGHKLDLANAMEERELRLNLKRLNDWLHGNPHVTASDRLAWWAATRALHNALTDQPPPPDPVTLATMDALRDRTRQLLADVIKAKYPPVDPEDVSLSIRRTVVDPHAPTGSSPFGSGVSQGSVRGIVDDRRSLTQWAMSNLTQDERHASHPTVEGPLSFAQIVDVIERANIGARLPVELQRVAREQQAQWMALKAQQMRAQVWAAHISGDLRHDRDNIGLKLVLAALDGPTAAARDKVNGHEVVVRQLQWGDSVLREVLAFGVKATASRPSLTLYTPGAPDGKTFRDVDAPSARALETTLVQTLTATSEMTRWLISHLPLLEQAKQLASMAPTSEDLALEEKIKKVTQSVFAWAQDRAQDDFAKTIASPIVEGDVFKALHETQIAHGLKTADMLTVTHAERDSTYAQEGRRSAVMLLTGAMSMFPAGRLGGLLGRAILPTMAGGAAVSAIDDENGSLQQWTLDFIGGLGEVIAEAGQDLIMARSGRRRRQARPALSALPPMTAPELEPYRLKGFDGHGLIHEGRHRYRDASGQGYLMLENGYYKTAVQAGEQIIYAPDNRSNQRTVIWENDRWQVEERQRLRGGGALQSLLRRAPQTPRERTFNALVEGVLVNNRYPTLEAVNTAKEIFHTMPDALLERILDESMADIDALDLNAYLSKIRDLTQGRGNLSRHQAAHDDLLDKMNTWRIVTLSYKDIEANAPDVELSETQKIKIYDTIISHKNVFFTEDRIQVHTTIITDNLTGAVFMTFTPHKGRKRVAMDKISKDTGAMLHAVEAKLNAKAQALYPGDGPQAQAARGNYMVSEDYYNEMIAALREEKQRMHKPGLLTEIRNNRVPYLIVNKGKTQRNTMLLTSEDITNFTSSLANYEPFDIEIVTQAKSNKVTGPPPPTAPMVLPAPEPVPDKFQTRTSPLAETQMAYASFPKEAEAKVGEILADIRAGRITTKRIYRYYWYTMAQLSPGGGKGAWRAAFERKGDTWTLQGFYDYHGNKPATVWEG</sequence>
<protein>
    <recommendedName>
        <fullName evidence="1">Dermonecrotic toxin N-terminal domain-containing protein</fullName>
    </recommendedName>
</protein>
<dbReference type="Pfam" id="PF20178">
    <property type="entry name" value="ToxA_N"/>
    <property type="match status" value="1"/>
</dbReference>
<proteinExistence type="predicted"/>
<name>A0A0N9W6Z1_PSEFL</name>
<reference evidence="3" key="1">
    <citation type="submission" date="2015-09" db="EMBL/GenBank/DDBJ databases">
        <title>Whole genome sequence of Pseudomonas fluorescens FW300-N2C3.</title>
        <authorList>
            <person name="Ray J."/>
            <person name="Melnyk R."/>
            <person name="Deutschbauer A."/>
        </authorList>
    </citation>
    <scope>NUCLEOTIDE SEQUENCE [LARGE SCALE GENOMIC DNA]</scope>
    <source>
        <strain evidence="3">FW300-N2C3</strain>
    </source>
</reference>
<dbReference type="EMBL" id="CP012831">
    <property type="protein sequence ID" value="ALI06994.1"/>
    <property type="molecule type" value="Genomic_DNA"/>
</dbReference>
<feature type="domain" description="Dermonecrotic toxin N-terminal" evidence="1">
    <location>
        <begin position="429"/>
        <end position="682"/>
    </location>
</feature>
<dbReference type="Proteomes" id="UP000059425">
    <property type="component" value="Chromosome"/>
</dbReference>
<reference evidence="2 3" key="2">
    <citation type="journal article" date="2018" name="Nature">
        <title>Mutant phenotypes for thousands of bacterial genes of unknown function.</title>
        <authorList>
            <person name="Price M.N."/>
            <person name="Wetmore K.M."/>
            <person name="Waters R.J."/>
            <person name="Callaghan M."/>
            <person name="Ray J."/>
            <person name="Liu H."/>
            <person name="Kuehl J.V."/>
            <person name="Melnyk R.A."/>
            <person name="Lamson J.S."/>
            <person name="Suh Y."/>
            <person name="Carlson H.K."/>
            <person name="Esquivel Z."/>
            <person name="Sadeeshkumar H."/>
            <person name="Chakraborty R."/>
            <person name="Zane G.M."/>
            <person name="Rubin B.E."/>
            <person name="Wall J.D."/>
            <person name="Visel A."/>
            <person name="Bristow J."/>
            <person name="Blow M.J."/>
            <person name="Arkin A.P."/>
            <person name="Deutschbauer A.M."/>
        </authorList>
    </citation>
    <scope>NUCLEOTIDE SEQUENCE [LARGE SCALE GENOMIC DNA]</scope>
    <source>
        <strain evidence="2 3">FW300-N2C3</strain>
    </source>
</reference>
<dbReference type="InterPro" id="IPR046673">
    <property type="entry name" value="ToxA_N"/>
</dbReference>
<evidence type="ECO:0000259" key="1">
    <source>
        <dbReference type="Pfam" id="PF20178"/>
    </source>
</evidence>
<evidence type="ECO:0000313" key="3">
    <source>
        <dbReference type="Proteomes" id="UP000059425"/>
    </source>
</evidence>
<dbReference type="OrthoDB" id="7011165at2"/>
<gene>
    <name evidence="2" type="ORF">AO356_09285</name>
</gene>
<organism evidence="2 3">
    <name type="scientific">Pseudomonas fluorescens</name>
    <dbReference type="NCBI Taxonomy" id="294"/>
    <lineage>
        <taxon>Bacteria</taxon>
        <taxon>Pseudomonadati</taxon>
        <taxon>Pseudomonadota</taxon>
        <taxon>Gammaproteobacteria</taxon>
        <taxon>Pseudomonadales</taxon>
        <taxon>Pseudomonadaceae</taxon>
        <taxon>Pseudomonas</taxon>
    </lineage>
</organism>
<accession>A0A0N9W6Z1</accession>
<evidence type="ECO:0000313" key="2">
    <source>
        <dbReference type="EMBL" id="ALI06994.1"/>
    </source>
</evidence>